<keyword evidence="1" id="KW-0472">Membrane</keyword>
<dbReference type="EMBL" id="JAKKPZ010000016">
    <property type="protein sequence ID" value="KAI1713190.1"/>
    <property type="molecule type" value="Genomic_DNA"/>
</dbReference>
<name>A0AAD4N492_9BILA</name>
<feature type="transmembrane region" description="Helical" evidence="1">
    <location>
        <begin position="395"/>
        <end position="418"/>
    </location>
</feature>
<feature type="transmembrane region" description="Helical" evidence="1">
    <location>
        <begin position="516"/>
        <end position="537"/>
    </location>
</feature>
<keyword evidence="1" id="KW-1133">Transmembrane helix</keyword>
<reference evidence="2" key="1">
    <citation type="submission" date="2022-01" db="EMBL/GenBank/DDBJ databases">
        <title>Genome Sequence Resource for Two Populations of Ditylenchus destructor, the Migratory Endoparasitic Phytonematode.</title>
        <authorList>
            <person name="Zhang H."/>
            <person name="Lin R."/>
            <person name="Xie B."/>
        </authorList>
    </citation>
    <scope>NUCLEOTIDE SEQUENCE</scope>
    <source>
        <strain evidence="2">BazhouSP</strain>
    </source>
</reference>
<gene>
    <name evidence="2" type="ORF">DdX_09263</name>
</gene>
<keyword evidence="1" id="KW-0812">Transmembrane</keyword>
<dbReference type="Proteomes" id="UP001201812">
    <property type="component" value="Unassembled WGS sequence"/>
</dbReference>
<evidence type="ECO:0000313" key="3">
    <source>
        <dbReference type="Proteomes" id="UP001201812"/>
    </source>
</evidence>
<proteinExistence type="predicted"/>
<evidence type="ECO:0000313" key="2">
    <source>
        <dbReference type="EMBL" id="KAI1713190.1"/>
    </source>
</evidence>
<feature type="transmembrane region" description="Helical" evidence="1">
    <location>
        <begin position="445"/>
        <end position="467"/>
    </location>
</feature>
<keyword evidence="3" id="KW-1185">Reference proteome</keyword>
<sequence length="563" mass="65239">MCKFNDDTLFSIFSYLDRCTLETKIRSTSHSFNIFVANRFSDHPYKVIDFLWPFNFDGSMRFWPKDGNRAMEISGNFNELFPKLDSNKIRVKKTTLHLGKDHQGNGRVCGLESDQIFERLSKLQHLWIDQTIELQLEHFSRTEASKYLHRLLASPDQSLKCFRLEWNLNHIILSSHMMKSLPETFLDFKFPIHEFSALRRIKELKFQDGTYVTADDLLTYLSLLEDDGIDDQIIYIRFFVESGSKPPPPDYLPLRIQDFVRGFKEPPPQLIYFSLINNIVILCFHSTTLCLMSHLIYCDYFEKTRLKVHTLSSSMLIFLWTHIICAIVDVPYHAYVVWKWDLVKQANYDPYVLYWTGISVNVYYNITSLSVLLLSLDRLLALKFPYRYKARIEAWLPSVSIITIIGYLIVPVILYLMALPLELEKVKFCQSQTCTLTRSKSSITMYLRISTILANLGISGYLLWVLRTVGNKDKLNNRVVKMTIALDILLNAFPSAVAQTGVSAFNFYFVNHVGPMQSVLITANVALCATYTWFILLKTRGTTTQESTIIVAQIKPRKVVTMQ</sequence>
<dbReference type="AlphaFoldDB" id="A0AAD4N492"/>
<comment type="caution">
    <text evidence="2">The sequence shown here is derived from an EMBL/GenBank/DDBJ whole genome shotgun (WGS) entry which is preliminary data.</text>
</comment>
<feature type="transmembrane region" description="Helical" evidence="1">
    <location>
        <begin position="270"/>
        <end position="298"/>
    </location>
</feature>
<accession>A0AAD4N492</accession>
<feature type="transmembrane region" description="Helical" evidence="1">
    <location>
        <begin position="310"/>
        <end position="332"/>
    </location>
</feature>
<feature type="transmembrane region" description="Helical" evidence="1">
    <location>
        <begin position="352"/>
        <end position="374"/>
    </location>
</feature>
<protein>
    <submittedName>
        <fullName evidence="2">Uncharacterized protein</fullName>
    </submittedName>
</protein>
<evidence type="ECO:0000256" key="1">
    <source>
        <dbReference type="SAM" id="Phobius"/>
    </source>
</evidence>
<feature type="transmembrane region" description="Helical" evidence="1">
    <location>
        <begin position="488"/>
        <end position="510"/>
    </location>
</feature>
<organism evidence="2 3">
    <name type="scientific">Ditylenchus destructor</name>
    <dbReference type="NCBI Taxonomy" id="166010"/>
    <lineage>
        <taxon>Eukaryota</taxon>
        <taxon>Metazoa</taxon>
        <taxon>Ecdysozoa</taxon>
        <taxon>Nematoda</taxon>
        <taxon>Chromadorea</taxon>
        <taxon>Rhabditida</taxon>
        <taxon>Tylenchina</taxon>
        <taxon>Tylenchomorpha</taxon>
        <taxon>Sphaerularioidea</taxon>
        <taxon>Anguinidae</taxon>
        <taxon>Anguininae</taxon>
        <taxon>Ditylenchus</taxon>
    </lineage>
</organism>